<protein>
    <submittedName>
        <fullName evidence="1">Uncharacterized protein</fullName>
    </submittedName>
</protein>
<dbReference type="EMBL" id="CAJFCJ010000002">
    <property type="protein sequence ID" value="CAD5112364.1"/>
    <property type="molecule type" value="Genomic_DNA"/>
</dbReference>
<proteinExistence type="predicted"/>
<dbReference type="AlphaFoldDB" id="A0A7I8VAN4"/>
<comment type="caution">
    <text evidence="1">The sequence shown here is derived from an EMBL/GenBank/DDBJ whole genome shotgun (WGS) entry which is preliminary data.</text>
</comment>
<name>A0A7I8VAN4_9ANNE</name>
<dbReference type="Proteomes" id="UP000549394">
    <property type="component" value="Unassembled WGS sequence"/>
</dbReference>
<evidence type="ECO:0000313" key="2">
    <source>
        <dbReference type="Proteomes" id="UP000549394"/>
    </source>
</evidence>
<organism evidence="1 2">
    <name type="scientific">Dimorphilus gyrociliatus</name>
    <dbReference type="NCBI Taxonomy" id="2664684"/>
    <lineage>
        <taxon>Eukaryota</taxon>
        <taxon>Metazoa</taxon>
        <taxon>Spiralia</taxon>
        <taxon>Lophotrochozoa</taxon>
        <taxon>Annelida</taxon>
        <taxon>Polychaeta</taxon>
        <taxon>Polychaeta incertae sedis</taxon>
        <taxon>Dinophilidae</taxon>
        <taxon>Dimorphilus</taxon>
    </lineage>
</organism>
<reference evidence="1 2" key="1">
    <citation type="submission" date="2020-08" db="EMBL/GenBank/DDBJ databases">
        <authorList>
            <person name="Hejnol A."/>
        </authorList>
    </citation>
    <scope>NUCLEOTIDE SEQUENCE [LARGE SCALE GENOMIC DNA]</scope>
</reference>
<sequence length="222" mass="25184">MITNDDEDTMYDDGDIGYSSQVSSSSICSADGQTNGFIEAVASSLVKPPKQIKTIYLEESLSKDKKKKIISDWLHECYSICFYGIVSTNSGKFSHVYLLEVDKHSKTWSYIDSLFSEEEQKFLEEVFESFSQETTEKLHYSPKPAYQQRLNSYDCGILLLISLEQVLIGESPPTSISQELINKKKEDYKEKFGLSCGVQLAEESNYDMANYDVNDIEANNES</sequence>
<evidence type="ECO:0000313" key="1">
    <source>
        <dbReference type="EMBL" id="CAD5112364.1"/>
    </source>
</evidence>
<accession>A0A7I8VAN4</accession>
<dbReference type="InterPro" id="IPR038765">
    <property type="entry name" value="Papain-like_cys_pep_sf"/>
</dbReference>
<gene>
    <name evidence="1" type="ORF">DGYR_LOCUS1519</name>
</gene>
<keyword evidence="2" id="KW-1185">Reference proteome</keyword>
<dbReference type="SUPFAM" id="SSF54001">
    <property type="entry name" value="Cysteine proteinases"/>
    <property type="match status" value="1"/>
</dbReference>
<dbReference type="Gene3D" id="3.40.395.10">
    <property type="entry name" value="Adenoviral Proteinase, Chain A"/>
    <property type="match status" value="1"/>
</dbReference>